<organism evidence="3 4">
    <name type="scientific">Pterocles gutturalis</name>
    <name type="common">yellow-throated sandgrouse</name>
    <dbReference type="NCBI Taxonomy" id="240206"/>
    <lineage>
        <taxon>Eukaryota</taxon>
        <taxon>Metazoa</taxon>
        <taxon>Chordata</taxon>
        <taxon>Craniata</taxon>
        <taxon>Vertebrata</taxon>
        <taxon>Euteleostomi</taxon>
        <taxon>Archelosauria</taxon>
        <taxon>Archosauria</taxon>
        <taxon>Dinosauria</taxon>
        <taxon>Saurischia</taxon>
        <taxon>Theropoda</taxon>
        <taxon>Coelurosauria</taxon>
        <taxon>Aves</taxon>
        <taxon>Neognathae</taxon>
        <taxon>Neoaves</taxon>
        <taxon>Columbimorphae</taxon>
        <taxon>Pterocliformes</taxon>
        <taxon>Pteroclidae</taxon>
        <taxon>Pterocles</taxon>
    </lineage>
</organism>
<evidence type="ECO:0000313" key="3">
    <source>
        <dbReference type="EMBL" id="KFV04418.1"/>
    </source>
</evidence>
<dbReference type="PANTHER" id="PTHR16983">
    <property type="entry name" value="UPAR/LY6 DOMAIN-CONTAINING PROTEIN"/>
    <property type="match status" value="1"/>
</dbReference>
<dbReference type="FunFam" id="2.10.60.10:FF:000003">
    <property type="entry name" value="lymphocyte antigen 6E isoform X1"/>
    <property type="match status" value="1"/>
</dbReference>
<evidence type="ECO:0000259" key="2">
    <source>
        <dbReference type="Pfam" id="PF00087"/>
    </source>
</evidence>
<keyword evidence="4" id="KW-1185">Reference proteome</keyword>
<dbReference type="Pfam" id="PF00087">
    <property type="entry name" value="Toxin_TOLIP"/>
    <property type="match status" value="1"/>
</dbReference>
<evidence type="ECO:0000256" key="1">
    <source>
        <dbReference type="ARBA" id="ARBA00022729"/>
    </source>
</evidence>
<name>A0A093BQB8_9AVES</name>
<dbReference type="GO" id="GO:0030154">
    <property type="term" value="P:cell differentiation"/>
    <property type="evidence" value="ECO:0007669"/>
    <property type="project" value="UniProtKB-ARBA"/>
</dbReference>
<accession>A0A093BQB8</accession>
<keyword evidence="1" id="KW-0732">Signal</keyword>
<dbReference type="InterPro" id="IPR051110">
    <property type="entry name" value="Ly-6/neurotoxin-like_GPI-ap"/>
</dbReference>
<evidence type="ECO:0000313" key="4">
    <source>
        <dbReference type="Proteomes" id="UP000053149"/>
    </source>
</evidence>
<dbReference type="GO" id="GO:0005886">
    <property type="term" value="C:plasma membrane"/>
    <property type="evidence" value="ECO:0007669"/>
    <property type="project" value="TreeGrafter"/>
</dbReference>
<dbReference type="InterPro" id="IPR035076">
    <property type="entry name" value="Toxin/TOLIP"/>
</dbReference>
<dbReference type="PANTHER" id="PTHR16983:SF16">
    <property type="entry name" value="UPAR_LY6 DOMAIN-CONTAINING PROTEIN"/>
    <property type="match status" value="1"/>
</dbReference>
<proteinExistence type="predicted"/>
<dbReference type="AlphaFoldDB" id="A0A093BQB8"/>
<reference evidence="3 4" key="1">
    <citation type="submission" date="2014-04" db="EMBL/GenBank/DDBJ databases">
        <title>Genome evolution of avian class.</title>
        <authorList>
            <person name="Zhang G."/>
            <person name="Li C."/>
        </authorList>
    </citation>
    <scope>NUCLEOTIDE SEQUENCE [LARGE SCALE GENOMIC DNA]</scope>
    <source>
        <strain evidence="3">BGI_N339</strain>
    </source>
</reference>
<dbReference type="InterPro" id="IPR045860">
    <property type="entry name" value="Snake_toxin-like_sf"/>
</dbReference>
<feature type="domain" description="Snake toxin/toxin-like" evidence="2">
    <location>
        <begin position="4"/>
        <end position="78"/>
    </location>
</feature>
<dbReference type="Proteomes" id="UP000053149">
    <property type="component" value="Unassembled WGS sequence"/>
</dbReference>
<feature type="non-terminal residue" evidence="3">
    <location>
        <position position="1"/>
    </location>
</feature>
<dbReference type="EMBL" id="KL229035">
    <property type="protein sequence ID" value="KFV04418.1"/>
    <property type="molecule type" value="Genomic_DNA"/>
</dbReference>
<protein>
    <submittedName>
        <fullName evidence="3">Secreted Ly-6/uPAR-related protein 1</fullName>
    </submittedName>
</protein>
<feature type="non-terminal residue" evidence="3">
    <location>
        <position position="78"/>
    </location>
</feature>
<dbReference type="SUPFAM" id="SSF57302">
    <property type="entry name" value="Snake toxin-like"/>
    <property type="match status" value="1"/>
</dbReference>
<sequence>AQSLRCYTCRNQKDIAECRTITICPPSARVCTTTMHSVDSGYPFFLNVTVTRGCADECIHSNAIGATRHTSCCYTDLC</sequence>
<dbReference type="Gene3D" id="2.10.60.10">
    <property type="entry name" value="CD59"/>
    <property type="match status" value="1"/>
</dbReference>
<gene>
    <name evidence="3" type="ORF">N339_10384</name>
</gene>